<keyword evidence="3" id="KW-1185">Reference proteome</keyword>
<dbReference type="Gene3D" id="2.60.120.380">
    <property type="match status" value="1"/>
</dbReference>
<dbReference type="OrthoDB" id="964913at2"/>
<gene>
    <name evidence="2" type="ORF">EV655_10659</name>
</gene>
<name>A0A4R2KGY1_9RHOB</name>
<proteinExistence type="predicted"/>
<evidence type="ECO:0000313" key="2">
    <source>
        <dbReference type="EMBL" id="TCO71567.1"/>
    </source>
</evidence>
<dbReference type="RefSeq" id="WP_132543831.1">
    <property type="nucleotide sequence ID" value="NZ_SLWW01000006.1"/>
</dbReference>
<dbReference type="Proteomes" id="UP000295142">
    <property type="component" value="Unassembled WGS sequence"/>
</dbReference>
<reference evidence="2 3" key="1">
    <citation type="submission" date="2019-03" db="EMBL/GenBank/DDBJ databases">
        <title>Genomic Encyclopedia of Type Strains, Phase IV (KMG-IV): sequencing the most valuable type-strain genomes for metagenomic binning, comparative biology and taxonomic classification.</title>
        <authorList>
            <person name="Goeker M."/>
        </authorList>
    </citation>
    <scope>NUCLEOTIDE SEQUENCE [LARGE SCALE GENOMIC DNA]</scope>
    <source>
        <strain evidence="2 3">DSM 4868</strain>
    </source>
</reference>
<evidence type="ECO:0000313" key="3">
    <source>
        <dbReference type="Proteomes" id="UP000295142"/>
    </source>
</evidence>
<protein>
    <submittedName>
        <fullName evidence="2">Uncharacterized protein</fullName>
    </submittedName>
</protein>
<sequence>MKTFTFILATASMAIALGITPPASADEQFAIDGCIERLRAVGGPDAQAGGEVLSSEFSEAGTLVMLRDGGGTVWRCIGYNDGSVGELTVAEGAEDGGGAMAGAASEPATSSARVRFDAGASGAELTGTLSPGGSARYVLGAKDGQNLYVRVATGDAGVSYQIFNPDGTFLLEQMTPDREYRGQLWQSGDHVVEVINRGGGTAAYNVIFGID</sequence>
<dbReference type="EMBL" id="SLWW01000006">
    <property type="protein sequence ID" value="TCO71567.1"/>
    <property type="molecule type" value="Genomic_DNA"/>
</dbReference>
<accession>A0A4R2KGY1</accession>
<organism evidence="2 3">
    <name type="scientific">Rhodovulum euryhalinum</name>
    <dbReference type="NCBI Taxonomy" id="35805"/>
    <lineage>
        <taxon>Bacteria</taxon>
        <taxon>Pseudomonadati</taxon>
        <taxon>Pseudomonadota</taxon>
        <taxon>Alphaproteobacteria</taxon>
        <taxon>Rhodobacterales</taxon>
        <taxon>Paracoccaceae</taxon>
        <taxon>Rhodovulum</taxon>
    </lineage>
</organism>
<evidence type="ECO:0000256" key="1">
    <source>
        <dbReference type="SAM" id="SignalP"/>
    </source>
</evidence>
<feature type="chain" id="PRO_5020889001" evidence="1">
    <location>
        <begin position="26"/>
        <end position="211"/>
    </location>
</feature>
<keyword evidence="1" id="KW-0732">Signal</keyword>
<dbReference type="AlphaFoldDB" id="A0A4R2KGY1"/>
<comment type="caution">
    <text evidence="2">The sequence shown here is derived from an EMBL/GenBank/DDBJ whole genome shotgun (WGS) entry which is preliminary data.</text>
</comment>
<feature type="signal peptide" evidence="1">
    <location>
        <begin position="1"/>
        <end position="25"/>
    </location>
</feature>